<reference evidence="5" key="2">
    <citation type="submission" date="2020-10" db="EMBL/GenBank/DDBJ databases">
        <authorList>
            <person name="Scholz U."/>
            <person name="Mascher M."/>
            <person name="Fiebig A."/>
        </authorList>
    </citation>
    <scope>NUCLEOTIDE SEQUENCE [LARGE SCALE GENOMIC DNA]</scope>
    <source>
        <strain evidence="5">cv. Morex</strain>
    </source>
</reference>
<evidence type="ECO:0000313" key="5">
    <source>
        <dbReference type="EnsemblPlants" id="HORVU.MOREX.r3.5HG0497270.1"/>
    </source>
</evidence>
<reference evidence="6" key="1">
    <citation type="journal article" date="2012" name="Nature">
        <title>A physical, genetic and functional sequence assembly of the barley genome.</title>
        <authorList>
            <consortium name="The International Barley Genome Sequencing Consortium"/>
            <person name="Mayer K.F."/>
            <person name="Waugh R."/>
            <person name="Brown J.W."/>
            <person name="Schulman A."/>
            <person name="Langridge P."/>
            <person name="Platzer M."/>
            <person name="Fincher G.B."/>
            <person name="Muehlbauer G.J."/>
            <person name="Sato K."/>
            <person name="Close T.J."/>
            <person name="Wise R.P."/>
            <person name="Stein N."/>
        </authorList>
    </citation>
    <scope>NUCLEOTIDE SEQUENCE [LARGE SCALE GENOMIC DNA]</scope>
    <source>
        <strain evidence="6">cv. Morex</strain>
    </source>
</reference>
<feature type="compositionally biased region" description="Basic residues" evidence="3">
    <location>
        <begin position="1"/>
        <end position="32"/>
    </location>
</feature>
<keyword evidence="6" id="KW-1185">Reference proteome</keyword>
<accession>A0A8I6YK03</accession>
<dbReference type="InterPro" id="IPR035979">
    <property type="entry name" value="RBD_domain_sf"/>
</dbReference>
<dbReference type="EnsemblPlants" id="HORVU.MOREX.r3.5HG0497270.1">
    <property type="protein sequence ID" value="HORVU.MOREX.r3.5HG0497270.1"/>
    <property type="gene ID" value="HORVU.MOREX.r3.5HG0497270"/>
</dbReference>
<evidence type="ECO:0000256" key="3">
    <source>
        <dbReference type="SAM" id="MobiDB-lite"/>
    </source>
</evidence>
<evidence type="ECO:0000256" key="2">
    <source>
        <dbReference type="PROSITE-ProRule" id="PRU00176"/>
    </source>
</evidence>
<feature type="domain" description="RRM" evidence="4">
    <location>
        <begin position="113"/>
        <end position="191"/>
    </location>
</feature>
<dbReference type="SUPFAM" id="SSF54928">
    <property type="entry name" value="RNA-binding domain, RBD"/>
    <property type="match status" value="1"/>
</dbReference>
<reference evidence="5" key="3">
    <citation type="submission" date="2022-01" db="UniProtKB">
        <authorList>
            <consortium name="EnsemblPlants"/>
        </authorList>
    </citation>
    <scope>IDENTIFICATION</scope>
    <source>
        <strain evidence="5">subsp. vulgare</strain>
    </source>
</reference>
<dbReference type="Pfam" id="PF00076">
    <property type="entry name" value="RRM_1"/>
    <property type="match status" value="1"/>
</dbReference>
<evidence type="ECO:0000313" key="6">
    <source>
        <dbReference type="Proteomes" id="UP000011116"/>
    </source>
</evidence>
<dbReference type="AlphaFoldDB" id="A0A8I6YK03"/>
<dbReference type="Gene3D" id="3.30.70.330">
    <property type="match status" value="1"/>
</dbReference>
<dbReference type="GO" id="GO:0003723">
    <property type="term" value="F:RNA binding"/>
    <property type="evidence" value="ECO:0007669"/>
    <property type="project" value="UniProtKB-UniRule"/>
</dbReference>
<keyword evidence="1 2" id="KW-0694">RNA-binding</keyword>
<dbReference type="Gramene" id="HORVU.MOREX.r3.5HG0497270.1">
    <property type="protein sequence ID" value="HORVU.MOREX.r3.5HG0497270.1"/>
    <property type="gene ID" value="HORVU.MOREX.r3.5HG0497270"/>
</dbReference>
<dbReference type="InterPro" id="IPR000504">
    <property type="entry name" value="RRM_dom"/>
</dbReference>
<evidence type="ECO:0000259" key="4">
    <source>
        <dbReference type="PROSITE" id="PS50102"/>
    </source>
</evidence>
<evidence type="ECO:0000256" key="1">
    <source>
        <dbReference type="ARBA" id="ARBA00022884"/>
    </source>
</evidence>
<protein>
    <recommendedName>
        <fullName evidence="4">RRM domain-containing protein</fullName>
    </recommendedName>
</protein>
<dbReference type="Proteomes" id="UP000011116">
    <property type="component" value="Chromosome 5H"/>
</dbReference>
<dbReference type="InterPro" id="IPR012677">
    <property type="entry name" value="Nucleotide-bd_a/b_plait_sf"/>
</dbReference>
<dbReference type="SMART" id="SM00360">
    <property type="entry name" value="RRM"/>
    <property type="match status" value="1"/>
</dbReference>
<organism evidence="5 6">
    <name type="scientific">Hordeum vulgare subsp. vulgare</name>
    <name type="common">Domesticated barley</name>
    <dbReference type="NCBI Taxonomy" id="112509"/>
    <lineage>
        <taxon>Eukaryota</taxon>
        <taxon>Viridiplantae</taxon>
        <taxon>Streptophyta</taxon>
        <taxon>Embryophyta</taxon>
        <taxon>Tracheophyta</taxon>
        <taxon>Spermatophyta</taxon>
        <taxon>Magnoliopsida</taxon>
        <taxon>Liliopsida</taxon>
        <taxon>Poales</taxon>
        <taxon>Poaceae</taxon>
        <taxon>BOP clade</taxon>
        <taxon>Pooideae</taxon>
        <taxon>Triticodae</taxon>
        <taxon>Triticeae</taxon>
        <taxon>Hordeinae</taxon>
        <taxon>Hordeum</taxon>
    </lineage>
</organism>
<feature type="region of interest" description="Disordered" evidence="3">
    <location>
        <begin position="1"/>
        <end position="37"/>
    </location>
</feature>
<name>A0A8I6YK03_HORVV</name>
<sequence length="192" mass="22232">MASRRQRRKIGEKKKRRKTRAARTPIKKKTVKRSSALWPQDCDERRRPEKRTCDLCGVGRIHKNDYFCPYNYIHGLFSLRTCKERCPPGRGRHPLLLDSAAGSGTGSQHQLRRLVRVTNVPLSVIPDDRELRGLFRRFGPLGMCLTSSRRHDPVGFGWVAFENREHAEEAITKLNGHLVGGRRLRVDWVYPH</sequence>
<dbReference type="SMR" id="A0A8I6YK03"/>
<dbReference type="PROSITE" id="PS50102">
    <property type="entry name" value="RRM"/>
    <property type="match status" value="1"/>
</dbReference>
<proteinExistence type="predicted"/>
<dbReference type="PANTHER" id="PTHR10352">
    <property type="entry name" value="EUKARYOTIC TRANSLATION INITIATION FACTOR 3 SUBUNIT G"/>
    <property type="match status" value="1"/>
</dbReference>
<dbReference type="CDD" id="cd00590">
    <property type="entry name" value="RRM_SF"/>
    <property type="match status" value="1"/>
</dbReference>
<dbReference type="Gramene" id="HORVU.MOREX.r2.5HG0412470.1">
    <property type="protein sequence ID" value="HORVU.MOREX.r2.5HG0412470.1"/>
    <property type="gene ID" value="HORVU.MOREX.r2.5HG0412470"/>
</dbReference>